<evidence type="ECO:0000313" key="1">
    <source>
        <dbReference type="EMBL" id="VVD77869.1"/>
    </source>
</evidence>
<accession>A0A5E4SVN2</accession>
<dbReference type="EMBL" id="CABPSC010000002">
    <property type="protein sequence ID" value="VVD77869.1"/>
    <property type="molecule type" value="Genomic_DNA"/>
</dbReference>
<evidence type="ECO:0000313" key="2">
    <source>
        <dbReference type="Proteomes" id="UP000367825"/>
    </source>
</evidence>
<dbReference type="Proteomes" id="UP000367825">
    <property type="component" value="Unassembled WGS sequence"/>
</dbReference>
<organism evidence="1 2">
    <name type="scientific">Pandoraea nosoerga</name>
    <dbReference type="NCBI Taxonomy" id="2508296"/>
    <lineage>
        <taxon>Bacteria</taxon>
        <taxon>Pseudomonadati</taxon>
        <taxon>Pseudomonadota</taxon>
        <taxon>Betaproteobacteria</taxon>
        <taxon>Burkholderiales</taxon>
        <taxon>Burkholderiaceae</taxon>
        <taxon>Pandoraea</taxon>
    </lineage>
</organism>
<reference evidence="1 2" key="1">
    <citation type="submission" date="2019-08" db="EMBL/GenBank/DDBJ databases">
        <authorList>
            <person name="Peeters C."/>
        </authorList>
    </citation>
    <scope>NUCLEOTIDE SEQUENCE [LARGE SCALE GENOMIC DNA]</scope>
    <source>
        <strain evidence="1 2">LMG 31109</strain>
    </source>
</reference>
<sequence>MRPPSPGRRRVSRGRYAGHRRLAGIERSQGISVRACYGAFWRASYRAQANMSMPAQESKAPTQPVDVQP</sequence>
<proteinExistence type="predicted"/>
<dbReference type="AlphaFoldDB" id="A0A5E4SVN2"/>
<protein>
    <submittedName>
        <fullName evidence="1">MATE family efflux transporter</fullName>
    </submittedName>
</protein>
<keyword evidence="2" id="KW-1185">Reference proteome</keyword>
<gene>
    <name evidence="1" type="ORF">PNO31109_00930</name>
</gene>
<name>A0A5E4SVN2_9BURK</name>